<evidence type="ECO:0000313" key="2">
    <source>
        <dbReference type="Proteomes" id="UP000295277"/>
    </source>
</evidence>
<dbReference type="AlphaFoldDB" id="A0A4R1YN97"/>
<dbReference type="Proteomes" id="UP000295277">
    <property type="component" value="Unassembled WGS sequence"/>
</dbReference>
<accession>A0A4R1YN97</accession>
<sequence>MYLDRNLEATGVIEETADTRSKVETPESGLRSCRGCGTAFRPRRSNQLSCSKTCRDKVAKRKARRITPANSLCSPTKRRANLELLDRARRLAEILYTLPPRERLGFVKTLVDQARTGDGKLREVLTNRFILRPETDMRSLFHRGSPRSYLTIAQAANEYCWRFWNADVRSVVYGLVSEPETGEVA</sequence>
<dbReference type="OrthoDB" id="7872799at2"/>
<keyword evidence="2" id="KW-1185">Reference proteome</keyword>
<evidence type="ECO:0000313" key="1">
    <source>
        <dbReference type="EMBL" id="TCM79259.1"/>
    </source>
</evidence>
<protein>
    <submittedName>
        <fullName evidence="1">Uncharacterized protein</fullName>
    </submittedName>
</protein>
<comment type="caution">
    <text evidence="1">The sequence shown here is derived from an EMBL/GenBank/DDBJ whole genome shotgun (WGS) entry which is preliminary data.</text>
</comment>
<dbReference type="EMBL" id="SLVM01000023">
    <property type="protein sequence ID" value="TCM79259.1"/>
    <property type="molecule type" value="Genomic_DNA"/>
</dbReference>
<reference evidence="1 2" key="1">
    <citation type="submission" date="2019-03" db="EMBL/GenBank/DDBJ databases">
        <title>Genomic Encyclopedia of Type Strains, Phase IV (KMG-IV): sequencing the most valuable type-strain genomes for metagenomic binning, comparative biology and taxonomic classification.</title>
        <authorList>
            <person name="Goeker M."/>
        </authorList>
    </citation>
    <scope>NUCLEOTIDE SEQUENCE [LARGE SCALE GENOMIC DNA]</scope>
    <source>
        <strain evidence="1 2">DSM 21153</strain>
    </source>
</reference>
<dbReference type="RefSeq" id="WP_132696145.1">
    <property type="nucleotide sequence ID" value="NZ_SLVM01000023.1"/>
</dbReference>
<proteinExistence type="predicted"/>
<organism evidence="1 2">
    <name type="scientific">Rhodovulum steppense</name>
    <dbReference type="NCBI Taxonomy" id="540251"/>
    <lineage>
        <taxon>Bacteria</taxon>
        <taxon>Pseudomonadati</taxon>
        <taxon>Pseudomonadota</taxon>
        <taxon>Alphaproteobacteria</taxon>
        <taxon>Rhodobacterales</taxon>
        <taxon>Paracoccaceae</taxon>
        <taxon>Rhodovulum</taxon>
    </lineage>
</organism>
<gene>
    <name evidence="1" type="ORF">EV216_12311</name>
</gene>
<name>A0A4R1YN97_9RHOB</name>